<dbReference type="EMBL" id="UGQL01000001">
    <property type="protein sequence ID" value="STZ26516.1"/>
    <property type="molecule type" value="Genomic_DNA"/>
</dbReference>
<gene>
    <name evidence="2" type="ORF">NCTC11179_00031</name>
</gene>
<evidence type="ECO:0000313" key="3">
    <source>
        <dbReference type="Proteomes" id="UP000255024"/>
    </source>
</evidence>
<dbReference type="RefSeq" id="WP_115089654.1">
    <property type="nucleotide sequence ID" value="NZ_CP068107.1"/>
</dbReference>
<feature type="signal peptide" evidence="1">
    <location>
        <begin position="1"/>
        <end position="19"/>
    </location>
</feature>
<reference evidence="2 3" key="1">
    <citation type="submission" date="2018-06" db="EMBL/GenBank/DDBJ databases">
        <authorList>
            <consortium name="Pathogen Informatics"/>
            <person name="Doyle S."/>
        </authorList>
    </citation>
    <scope>NUCLEOTIDE SEQUENCE [LARGE SCALE GENOMIC DNA]</scope>
    <source>
        <strain evidence="2 3">NCTC11179</strain>
    </source>
</reference>
<dbReference type="AlphaFoldDB" id="A0A378RHJ6"/>
<keyword evidence="3" id="KW-1185">Reference proteome</keyword>
<sequence>MKKKVLSIAVLLLASAVHAQVGIGTITPNQSAELTIWSKAEDKGLLIPSVPLTSTTDQTTISNGNVESLLVYATKKQGDIEPGFYYWNTTKWGRIVPDSEIANLVIKNFTAIISNEEVKTDLEQLFQTTGGNVYYDGTTFEYMDTSGTKQEIDFSALIQEKQTVTTLVNNNDGTYTYTNEAGVAVVIDVPAHVINNFEEIVNNVEVQEVLNQYIANNGGNMFYDGTTFEYLDANGIKQEVDFSELIQANGTMNTIVKANETTTKLVKNSNTSYTYYNESEIDSAGNPIANTGVTMKFPKGISVVADEPGYNVRSQPTWIYSDMIYQDNPGNEFYNTNGEFKKVFSTKFDGKPIKNIFVSFALEGGISTVPEYVANNRVWAMMDVRIYINDVLVKEFINRRYYFGGAGSYAAGTNQDYHEYAWAITIPNYVTLRATANTLEIKVTPTRNNFYQNRSSGAPIDGHFNSDTDKVFDMKLTGFNLLLFKE</sequence>
<protein>
    <submittedName>
        <fullName evidence="2">Uncharacterized protein</fullName>
    </submittedName>
</protein>
<keyword evidence="1" id="KW-0732">Signal</keyword>
<accession>A0A378RHJ6</accession>
<feature type="chain" id="PRO_5016853985" evidence="1">
    <location>
        <begin position="20"/>
        <end position="486"/>
    </location>
</feature>
<organism evidence="2 3">
    <name type="scientific">Myroides odoratus</name>
    <name type="common">Flavobacterium odoratum</name>
    <dbReference type="NCBI Taxonomy" id="256"/>
    <lineage>
        <taxon>Bacteria</taxon>
        <taxon>Pseudomonadati</taxon>
        <taxon>Bacteroidota</taxon>
        <taxon>Flavobacteriia</taxon>
        <taxon>Flavobacteriales</taxon>
        <taxon>Flavobacteriaceae</taxon>
        <taxon>Myroides</taxon>
    </lineage>
</organism>
<name>A0A378RHJ6_MYROD</name>
<evidence type="ECO:0000313" key="2">
    <source>
        <dbReference type="EMBL" id="STZ26516.1"/>
    </source>
</evidence>
<proteinExistence type="predicted"/>
<dbReference type="Proteomes" id="UP000255024">
    <property type="component" value="Unassembled WGS sequence"/>
</dbReference>
<evidence type="ECO:0000256" key="1">
    <source>
        <dbReference type="SAM" id="SignalP"/>
    </source>
</evidence>